<evidence type="ECO:0000313" key="1">
    <source>
        <dbReference type="EnsemblPlants" id="cds.evm.model.06.1653"/>
    </source>
</evidence>
<dbReference type="Gramene" id="evm.model.06.1653">
    <property type="protein sequence ID" value="cds.evm.model.06.1653"/>
    <property type="gene ID" value="evm.TU.06.1653"/>
</dbReference>
<keyword evidence="2" id="KW-1185">Reference proteome</keyword>
<dbReference type="EnsemblPlants" id="evm.model.06.1653">
    <property type="protein sequence ID" value="cds.evm.model.06.1653"/>
    <property type="gene ID" value="evm.TU.06.1653"/>
</dbReference>
<dbReference type="PANTHER" id="PTHR33710:SF77">
    <property type="entry name" value="DNASE I-LIKE SUPERFAMILY PROTEIN"/>
    <property type="match status" value="1"/>
</dbReference>
<accession>A0A803PVE9</accession>
<reference evidence="1" key="2">
    <citation type="submission" date="2021-03" db="UniProtKB">
        <authorList>
            <consortium name="EnsemblPlants"/>
        </authorList>
    </citation>
    <scope>IDENTIFICATION</scope>
</reference>
<dbReference type="AlphaFoldDB" id="A0A803PVE9"/>
<dbReference type="EMBL" id="UZAU01000616">
    <property type="status" value="NOT_ANNOTATED_CDS"/>
    <property type="molecule type" value="Genomic_DNA"/>
</dbReference>
<name>A0A803PVE9_CANSA</name>
<sequence>MAISRTLKRHVSLPPSGTQNGFLVHPPRWCGGSWVWNPLFFSHHLPAQSINCEINASDGYYLLKIPSAVTIHSIKCKLLFPQHLKPFLSTPYLSITLIYSHHQINNLPEDTFSLIEEAARRRNGDDEAWGNAMTCKTTQEANARDQPRVFLKADLDITDFPHEGQPNNPFLAHSVGFTSLLNSQMASLSNMSASGRSSSVMIPTPMNPNLYVSQPVVTDSTIVSDTPASVTPDMIHAAHSLAAAMPSLGLGHAEGASQAAVEEALQPDLQVKGKGLAHYTGLKAIFLDWVVVSESWSDIYPNHSLQHLSYYGSDHRVLKLSLAPSNINYNANRTRRFRFENTWLEDPSFYDVVKNAWTSTCVSNSVQDQHNHLIGGYRSFLKKQGACISSLKKLE</sequence>
<dbReference type="PANTHER" id="PTHR33710">
    <property type="entry name" value="BNAC02G09200D PROTEIN"/>
    <property type="match status" value="1"/>
</dbReference>
<evidence type="ECO:0000313" key="2">
    <source>
        <dbReference type="Proteomes" id="UP000596661"/>
    </source>
</evidence>
<dbReference type="Proteomes" id="UP000596661">
    <property type="component" value="Chromosome 6"/>
</dbReference>
<proteinExistence type="predicted"/>
<reference evidence="1" key="1">
    <citation type="submission" date="2018-11" db="EMBL/GenBank/DDBJ databases">
        <authorList>
            <person name="Grassa J C."/>
        </authorList>
    </citation>
    <scope>NUCLEOTIDE SEQUENCE [LARGE SCALE GENOMIC DNA]</scope>
</reference>
<protein>
    <submittedName>
        <fullName evidence="1">Uncharacterized protein</fullName>
    </submittedName>
</protein>
<organism evidence="1 2">
    <name type="scientific">Cannabis sativa</name>
    <name type="common">Hemp</name>
    <name type="synonym">Marijuana</name>
    <dbReference type="NCBI Taxonomy" id="3483"/>
    <lineage>
        <taxon>Eukaryota</taxon>
        <taxon>Viridiplantae</taxon>
        <taxon>Streptophyta</taxon>
        <taxon>Embryophyta</taxon>
        <taxon>Tracheophyta</taxon>
        <taxon>Spermatophyta</taxon>
        <taxon>Magnoliopsida</taxon>
        <taxon>eudicotyledons</taxon>
        <taxon>Gunneridae</taxon>
        <taxon>Pentapetalae</taxon>
        <taxon>rosids</taxon>
        <taxon>fabids</taxon>
        <taxon>Rosales</taxon>
        <taxon>Cannabaceae</taxon>
        <taxon>Cannabis</taxon>
    </lineage>
</organism>